<evidence type="ECO:0000313" key="1">
    <source>
        <dbReference type="EMBL" id="CAB5195109.1"/>
    </source>
</evidence>
<accession>A0A6J7WG55</accession>
<proteinExistence type="predicted"/>
<organism evidence="1">
    <name type="scientific">uncultured Caudovirales phage</name>
    <dbReference type="NCBI Taxonomy" id="2100421"/>
    <lineage>
        <taxon>Viruses</taxon>
        <taxon>Duplodnaviria</taxon>
        <taxon>Heunggongvirae</taxon>
        <taxon>Uroviricota</taxon>
        <taxon>Caudoviricetes</taxon>
        <taxon>Peduoviridae</taxon>
        <taxon>Maltschvirus</taxon>
        <taxon>Maltschvirus maltsch</taxon>
    </lineage>
</organism>
<dbReference type="EMBL" id="LR798222">
    <property type="protein sequence ID" value="CAB5195109.1"/>
    <property type="molecule type" value="Genomic_DNA"/>
</dbReference>
<name>A0A6J7WG55_9CAUD</name>
<gene>
    <name evidence="1" type="ORF">UFOVP167_51</name>
</gene>
<reference evidence="1" key="1">
    <citation type="submission" date="2020-05" db="EMBL/GenBank/DDBJ databases">
        <authorList>
            <person name="Chiriac C."/>
            <person name="Salcher M."/>
            <person name="Ghai R."/>
            <person name="Kavagutti S V."/>
        </authorList>
    </citation>
    <scope>NUCLEOTIDE SEQUENCE</scope>
</reference>
<protein>
    <submittedName>
        <fullName evidence="1">Uncharacterized protein</fullName>
    </submittedName>
</protein>
<sequence>MARKAVVKKEAVGMVLEAAPGDLYEAVHCALRPFERAENQVRQKWGSVARLMSLVPVDLAARYGSALDKLLGHVRRNEAQAAADKAAVCIRGLAALDKAADELEALPPGYVGVSHNRRDYIVALDRIDLPMIERLVGPDFIVVSLQELIEARSIVLTERDSMAVEAIKQVTGGQVTAIRGPSKLDDPLPF</sequence>